<dbReference type="Proteomes" id="UP000077748">
    <property type="component" value="Chromosome"/>
</dbReference>
<evidence type="ECO:0000313" key="2">
    <source>
        <dbReference type="Proteomes" id="UP000077748"/>
    </source>
</evidence>
<reference evidence="1 2" key="1">
    <citation type="submission" date="2016-05" db="EMBL/GenBank/DDBJ databases">
        <title>Genome Sequence of Pseudomonas citronellolis Strain SJTE-3, an Estrogens and Persistent Organic Pollutants degradation strain.</title>
        <authorList>
            <person name="Liang R."/>
        </authorList>
    </citation>
    <scope>NUCLEOTIDE SEQUENCE [LARGE SCALE GENOMIC DNA]</scope>
    <source>
        <strain evidence="1 2">SJTE-3</strain>
    </source>
</reference>
<organism evidence="1 2">
    <name type="scientific">Pseudomonas citronellolis</name>
    <dbReference type="NCBI Taxonomy" id="53408"/>
    <lineage>
        <taxon>Bacteria</taxon>
        <taxon>Pseudomonadati</taxon>
        <taxon>Pseudomonadota</taxon>
        <taxon>Gammaproteobacteria</taxon>
        <taxon>Pseudomonadales</taxon>
        <taxon>Pseudomonadaceae</taxon>
        <taxon>Pseudomonas</taxon>
    </lineage>
</organism>
<dbReference type="EMBL" id="CP015878">
    <property type="protein sequence ID" value="ANI16237.1"/>
    <property type="molecule type" value="Genomic_DNA"/>
</dbReference>
<protein>
    <submittedName>
        <fullName evidence="1">Uncharacterized protein</fullName>
    </submittedName>
</protein>
<accession>A0A1A9KF61</accession>
<dbReference type="AlphaFoldDB" id="A0A1A9KF61"/>
<proteinExistence type="predicted"/>
<sequence length="70" mass="7807">MAIAALSLIWQPLSMCMTAAGPRLLHRAGLHVQRLISSSRHAQPIAPNHQARQLALDRTDQHWVLNTTYA</sequence>
<evidence type="ECO:0000313" key="1">
    <source>
        <dbReference type="EMBL" id="ANI16237.1"/>
    </source>
</evidence>
<gene>
    <name evidence="1" type="ORF">A9C11_20665</name>
</gene>
<name>A0A1A9KF61_9PSED</name>